<dbReference type="RefSeq" id="WP_055169267.1">
    <property type="nucleotide sequence ID" value="NZ_AP031447.1"/>
</dbReference>
<keyword evidence="3" id="KW-0560">Oxidoreductase</keyword>
<evidence type="ECO:0000256" key="5">
    <source>
        <dbReference type="ARBA" id="ARBA00023014"/>
    </source>
</evidence>
<dbReference type="PANTHER" id="PTHR43498:SF1">
    <property type="entry name" value="COB--COM HETERODISULFIDE REDUCTASE IRON-SULFUR SUBUNIT A"/>
    <property type="match status" value="1"/>
</dbReference>
<dbReference type="Proteomes" id="UP000234840">
    <property type="component" value="Unassembled WGS sequence"/>
</dbReference>
<reference evidence="6" key="2">
    <citation type="submission" date="2021-10" db="EMBL/GenBank/DDBJ databases">
        <title>Collection of gut derived symbiotic bacterial strains cultured from healthy donors.</title>
        <authorList>
            <person name="Lin H."/>
            <person name="Littmann E."/>
            <person name="Claire K."/>
            <person name="Pamer E."/>
        </authorList>
    </citation>
    <scope>NUCLEOTIDE SEQUENCE</scope>
    <source>
        <strain evidence="6">MSK.23.18</strain>
    </source>
</reference>
<sequence>MNTIEFGKCVVPVIGSYDTVIVGGGTAGASAGISAAREGNKTIIVEKSLSLGGAAVGALVNPMMESFVIHEQNFYEIENRLKEKGASTRDGIMNYVYSTPENKASVLEEMFLEHNGTILYDAMLSGCTKENDKIQAIVVATSDGLKAVCGKQFVDASGDALLSRMAGVPVSIGDDEGFNQMTSYRFEMGGIDVDKYRKYCLELEDEFSPLKKGYFWESAMVKNKRFKLEPLFREGIEKGLLTEDDLVYYQCFSIPDAPGCMTFNCPHISNMKRNMDAMARSEAVTQGRKMIQRLVRFLQQCMPGFEHAFLIREAAALGVRESCRIEGKYILKEEDYLNRARFDDAVAKGDWYIDVHSSTKGLVHMDKYEKGEYYEIPYRCLINNHVKNMLTIGRCISTTFLVQASIRIQPTVIDMGDTAGKACARALKEKIELADFSGKGLMER</sequence>
<keyword evidence="2" id="KW-0479">Metal-binding</keyword>
<dbReference type="SUPFAM" id="SSF51905">
    <property type="entry name" value="FAD/NAD(P)-binding domain"/>
    <property type="match status" value="1"/>
</dbReference>
<evidence type="ECO:0000256" key="4">
    <source>
        <dbReference type="ARBA" id="ARBA00023004"/>
    </source>
</evidence>
<dbReference type="AlphaFoldDB" id="A0A2N5Q2L4"/>
<dbReference type="GO" id="GO:0046872">
    <property type="term" value="F:metal ion binding"/>
    <property type="evidence" value="ECO:0007669"/>
    <property type="project" value="UniProtKB-KW"/>
</dbReference>
<comment type="caution">
    <text evidence="7">The sequence shown here is derived from an EMBL/GenBank/DDBJ whole genome shotgun (WGS) entry which is preliminary data.</text>
</comment>
<dbReference type="PANTHER" id="PTHR43498">
    <property type="entry name" value="FERREDOXIN:COB-COM HETERODISULFIDE REDUCTASE SUBUNIT A"/>
    <property type="match status" value="1"/>
</dbReference>
<dbReference type="EMBL" id="NIHW01000004">
    <property type="protein sequence ID" value="PLT88686.1"/>
    <property type="molecule type" value="Genomic_DNA"/>
</dbReference>
<evidence type="ECO:0000313" key="6">
    <source>
        <dbReference type="EMBL" id="MCB5618492.1"/>
    </source>
</evidence>
<evidence type="ECO:0000256" key="1">
    <source>
        <dbReference type="ARBA" id="ARBA00022485"/>
    </source>
</evidence>
<keyword evidence="5" id="KW-0411">Iron-sulfur</keyword>
<dbReference type="InterPro" id="IPR039650">
    <property type="entry name" value="HdrA-like"/>
</dbReference>
<gene>
    <name evidence="7" type="ORF">CDL20_02625</name>
    <name evidence="6" type="ORF">LIQ08_04855</name>
</gene>
<dbReference type="GO" id="GO:0016491">
    <property type="term" value="F:oxidoreductase activity"/>
    <property type="evidence" value="ECO:0007669"/>
    <property type="project" value="UniProtKB-KW"/>
</dbReference>
<organism evidence="7 8">
    <name type="scientific">Mediterraneibacter gnavus</name>
    <name type="common">Ruminococcus gnavus</name>
    <dbReference type="NCBI Taxonomy" id="33038"/>
    <lineage>
        <taxon>Bacteria</taxon>
        <taxon>Bacillati</taxon>
        <taxon>Bacillota</taxon>
        <taxon>Clostridia</taxon>
        <taxon>Lachnospirales</taxon>
        <taxon>Lachnospiraceae</taxon>
        <taxon>Mediterraneibacter</taxon>
    </lineage>
</organism>
<dbReference type="InterPro" id="IPR036188">
    <property type="entry name" value="FAD/NAD-bd_sf"/>
</dbReference>
<keyword evidence="4" id="KW-0408">Iron</keyword>
<name>A0A2N5Q2L4_MEDGN</name>
<dbReference type="Proteomes" id="UP001297370">
    <property type="component" value="Unassembled WGS sequence"/>
</dbReference>
<dbReference type="Gene3D" id="3.50.50.60">
    <property type="entry name" value="FAD/NAD(P)-binding domain"/>
    <property type="match status" value="1"/>
</dbReference>
<reference evidence="7 8" key="1">
    <citation type="journal article" date="2017" name="Genome Med.">
        <title>A novel Ruminococcus gnavus clade enriched in inflammatory bowel disease patients.</title>
        <authorList>
            <person name="Hall A.B."/>
            <person name="Yassour M."/>
            <person name="Sauk J."/>
            <person name="Garner A."/>
            <person name="Jiang X."/>
            <person name="Arthur T."/>
            <person name="Lagoudas G.K."/>
            <person name="Vatanen T."/>
            <person name="Fornelos N."/>
            <person name="Wilson R."/>
            <person name="Bertha M."/>
            <person name="Cohen M."/>
            <person name="Garber J."/>
            <person name="Khalili H."/>
            <person name="Gevers D."/>
            <person name="Ananthakrishnan A.N."/>
            <person name="Kugathasan S."/>
            <person name="Lander E.S."/>
            <person name="Blainey P."/>
            <person name="Vlamakis H."/>
            <person name="Xavier R.J."/>
            <person name="Huttenhower C."/>
        </authorList>
    </citation>
    <scope>NUCLEOTIDE SEQUENCE [LARGE SCALE GENOMIC DNA]</scope>
    <source>
        <strain evidence="7 8">RJX1128</strain>
    </source>
</reference>
<keyword evidence="1" id="KW-0004">4Fe-4S</keyword>
<dbReference type="EMBL" id="JAJBOM010000004">
    <property type="protein sequence ID" value="MCB5618492.1"/>
    <property type="molecule type" value="Genomic_DNA"/>
</dbReference>
<evidence type="ECO:0000256" key="2">
    <source>
        <dbReference type="ARBA" id="ARBA00022723"/>
    </source>
</evidence>
<dbReference type="Pfam" id="PF12831">
    <property type="entry name" value="FAD_oxidored"/>
    <property type="match status" value="1"/>
</dbReference>
<protein>
    <submittedName>
        <fullName evidence="7">2-oxoglutarate dehydrogenase</fullName>
    </submittedName>
    <submittedName>
        <fullName evidence="6">FAD-dependent oxidoreductase</fullName>
    </submittedName>
</protein>
<dbReference type="GO" id="GO:0051539">
    <property type="term" value="F:4 iron, 4 sulfur cluster binding"/>
    <property type="evidence" value="ECO:0007669"/>
    <property type="project" value="UniProtKB-KW"/>
</dbReference>
<evidence type="ECO:0000313" key="7">
    <source>
        <dbReference type="EMBL" id="PLT88686.1"/>
    </source>
</evidence>
<accession>A0A2N5Q2L4</accession>
<evidence type="ECO:0000313" key="8">
    <source>
        <dbReference type="Proteomes" id="UP000234840"/>
    </source>
</evidence>
<proteinExistence type="predicted"/>
<evidence type="ECO:0000256" key="3">
    <source>
        <dbReference type="ARBA" id="ARBA00023002"/>
    </source>
</evidence>